<feature type="transmembrane region" description="Helical" evidence="1">
    <location>
        <begin position="177"/>
        <end position="196"/>
    </location>
</feature>
<name>A0A4U9I592_9ENTR</name>
<gene>
    <name evidence="2" type="primary">csbX_2</name>
    <name evidence="2" type="ORF">NCTC13032_04952</name>
</gene>
<dbReference type="AlphaFoldDB" id="A0A4U9I592"/>
<evidence type="ECO:0000256" key="1">
    <source>
        <dbReference type="SAM" id="Phobius"/>
    </source>
</evidence>
<feature type="transmembrane region" description="Helical" evidence="1">
    <location>
        <begin position="208"/>
        <end position="227"/>
    </location>
</feature>
<keyword evidence="1" id="KW-0472">Membrane</keyword>
<sequence>MAFTLYGLAAALSAWVSGVVAEIITPQKTMLIGFVLWVYFSRAVYGLWPGPYQLRADFTVLRPARVWPIRCSSTPLSLPSSITWRSDSTSGGRWAGSGRFTLSASGFSEATFPASPSRISGKWVRCGCRCFSAPIGGIIALVSLRNIKTPRHMQNLTTREKFSELGRAATLLYTNRSILLSSIVRIINTLSLFGFAGDHADDVCRRTGVYHLRVAAGVGGLLLYHHLFQRFLGRTGRENGAG</sequence>
<evidence type="ECO:0000313" key="2">
    <source>
        <dbReference type="EMBL" id="VTP71545.1"/>
    </source>
</evidence>
<keyword evidence="1" id="KW-0812">Transmembrane</keyword>
<dbReference type="EMBL" id="LR590464">
    <property type="protein sequence ID" value="VTP71545.1"/>
    <property type="molecule type" value="Genomic_DNA"/>
</dbReference>
<proteinExistence type="predicted"/>
<feature type="transmembrane region" description="Helical" evidence="1">
    <location>
        <begin position="31"/>
        <end position="48"/>
    </location>
</feature>
<organism evidence="2 3">
    <name type="scientific">Leclercia adecarboxylata</name>
    <dbReference type="NCBI Taxonomy" id="83655"/>
    <lineage>
        <taxon>Bacteria</taxon>
        <taxon>Pseudomonadati</taxon>
        <taxon>Pseudomonadota</taxon>
        <taxon>Gammaproteobacteria</taxon>
        <taxon>Enterobacterales</taxon>
        <taxon>Enterobacteriaceae</taxon>
        <taxon>Leclercia</taxon>
    </lineage>
</organism>
<reference evidence="2 3" key="1">
    <citation type="submission" date="2019-05" db="EMBL/GenBank/DDBJ databases">
        <authorList>
            <consortium name="Pathogen Informatics"/>
        </authorList>
    </citation>
    <scope>NUCLEOTIDE SEQUENCE [LARGE SCALE GENOMIC DNA]</scope>
    <source>
        <strain evidence="2 3">NCTC13032</strain>
    </source>
</reference>
<dbReference type="Proteomes" id="UP000310719">
    <property type="component" value="Chromosome"/>
</dbReference>
<keyword evidence="1" id="KW-1133">Transmembrane helix</keyword>
<protein>
    <submittedName>
        <fullName evidence="2">Alpha-ketoglutarate permease</fullName>
    </submittedName>
</protein>
<evidence type="ECO:0000313" key="3">
    <source>
        <dbReference type="Proteomes" id="UP000310719"/>
    </source>
</evidence>
<accession>A0A4U9I592</accession>